<feature type="compositionally biased region" description="Basic and acidic residues" evidence="1">
    <location>
        <begin position="110"/>
        <end position="134"/>
    </location>
</feature>
<gene>
    <name evidence="2" type="ORF">MC7420_7947</name>
</gene>
<dbReference type="eggNOG" id="ENOG50337ZW">
    <property type="taxonomic scope" value="Bacteria"/>
</dbReference>
<evidence type="ECO:0000256" key="1">
    <source>
        <dbReference type="SAM" id="MobiDB-lite"/>
    </source>
</evidence>
<dbReference type="Pfam" id="PF19861">
    <property type="entry name" value="DUF6335"/>
    <property type="match status" value="1"/>
</dbReference>
<evidence type="ECO:0000313" key="3">
    <source>
        <dbReference type="Proteomes" id="UP000003835"/>
    </source>
</evidence>
<sequence length="134" mass="15174">MEPENINKSQSNPLSESHTRKETNEIELTYEGLSDRDTADGRLIEESRTRMASGEPTTSDVDANRYQAKVVGEEAVGGLTPTPDQNVTQEMERAVGVEGAQKEPVQVTNKLERRDEQRWELDPKSSEDYQEHRN</sequence>
<dbReference type="EMBL" id="DS989842">
    <property type="protein sequence ID" value="EDX78209.1"/>
    <property type="molecule type" value="Genomic_DNA"/>
</dbReference>
<feature type="compositionally biased region" description="Polar residues" evidence="1">
    <location>
        <begin position="1"/>
        <end position="16"/>
    </location>
</feature>
<dbReference type="RefSeq" id="WP_006098644.1">
    <property type="nucleotide sequence ID" value="NZ_DS989842.1"/>
</dbReference>
<accession>B4VIH2</accession>
<reference evidence="2 3" key="1">
    <citation type="submission" date="2008-07" db="EMBL/GenBank/DDBJ databases">
        <authorList>
            <person name="Tandeau de Marsac N."/>
            <person name="Ferriera S."/>
            <person name="Johnson J."/>
            <person name="Kravitz S."/>
            <person name="Beeson K."/>
            <person name="Sutton G."/>
            <person name="Rogers Y.-H."/>
            <person name="Friedman R."/>
            <person name="Frazier M."/>
            <person name="Venter J.C."/>
        </authorList>
    </citation>
    <scope>NUCLEOTIDE SEQUENCE [LARGE SCALE GENOMIC DNA]</scope>
    <source>
        <strain evidence="2 3">PCC 7420</strain>
    </source>
</reference>
<keyword evidence="3" id="KW-1185">Reference proteome</keyword>
<protein>
    <submittedName>
        <fullName evidence="2">Uncharacterized protein</fullName>
    </submittedName>
</protein>
<dbReference type="AlphaFoldDB" id="B4VIH2"/>
<dbReference type="Proteomes" id="UP000003835">
    <property type="component" value="Unassembled WGS sequence"/>
</dbReference>
<dbReference type="OrthoDB" id="574580at2"/>
<feature type="region of interest" description="Disordered" evidence="1">
    <location>
        <begin position="1"/>
        <end position="39"/>
    </location>
</feature>
<dbReference type="InterPro" id="IPR046298">
    <property type="entry name" value="DUF6335"/>
</dbReference>
<dbReference type="HOGENOM" id="CLU_121457_1_0_3"/>
<name>B4VIH2_9CYAN</name>
<proteinExistence type="predicted"/>
<evidence type="ECO:0000313" key="2">
    <source>
        <dbReference type="EMBL" id="EDX78209.1"/>
    </source>
</evidence>
<organism evidence="2 3">
    <name type="scientific">Coleofasciculus chthonoplastes PCC 7420</name>
    <dbReference type="NCBI Taxonomy" id="118168"/>
    <lineage>
        <taxon>Bacteria</taxon>
        <taxon>Bacillati</taxon>
        <taxon>Cyanobacteriota</taxon>
        <taxon>Cyanophyceae</taxon>
        <taxon>Coleofasciculales</taxon>
        <taxon>Coleofasciculaceae</taxon>
        <taxon>Coleofasciculus</taxon>
    </lineage>
</organism>
<feature type="region of interest" description="Disordered" evidence="1">
    <location>
        <begin position="95"/>
        <end position="134"/>
    </location>
</feature>